<dbReference type="GO" id="GO:0042393">
    <property type="term" value="F:histone binding"/>
    <property type="evidence" value="ECO:0007669"/>
    <property type="project" value="TreeGrafter"/>
</dbReference>
<dbReference type="Pfam" id="PF00439">
    <property type="entry name" value="Bromodomain"/>
    <property type="match status" value="1"/>
</dbReference>
<keyword evidence="4 5" id="KW-0103">Bromodomain</keyword>
<name>A0AAV5R0I2_PICKL</name>
<evidence type="ECO:0000313" key="8">
    <source>
        <dbReference type="EMBL" id="GMM44781.1"/>
    </source>
</evidence>
<proteinExistence type="inferred from homology"/>
<feature type="compositionally biased region" description="Basic residues" evidence="6">
    <location>
        <begin position="243"/>
        <end position="255"/>
    </location>
</feature>
<dbReference type="InterPro" id="IPR027417">
    <property type="entry name" value="P-loop_NTPase"/>
</dbReference>
<dbReference type="PROSITE" id="PS00674">
    <property type="entry name" value="AAA"/>
    <property type="match status" value="1"/>
</dbReference>
<dbReference type="SUPFAM" id="SSF47370">
    <property type="entry name" value="Bromodomain"/>
    <property type="match status" value="1"/>
</dbReference>
<dbReference type="InterPro" id="IPR001487">
    <property type="entry name" value="Bromodomain"/>
</dbReference>
<dbReference type="Pfam" id="PF17862">
    <property type="entry name" value="AAA_lid_3"/>
    <property type="match status" value="1"/>
</dbReference>
<dbReference type="GO" id="GO:0006337">
    <property type="term" value="P:nucleosome disassembly"/>
    <property type="evidence" value="ECO:0007669"/>
    <property type="project" value="TreeGrafter"/>
</dbReference>
<dbReference type="PANTHER" id="PTHR23069:SF0">
    <property type="entry name" value="TAT-BINDING HOMOLOG 7"/>
    <property type="match status" value="1"/>
</dbReference>
<evidence type="ECO:0000256" key="4">
    <source>
        <dbReference type="ARBA" id="ARBA00023117"/>
    </source>
</evidence>
<feature type="region of interest" description="Disordered" evidence="6">
    <location>
        <begin position="389"/>
        <end position="409"/>
    </location>
</feature>
<evidence type="ECO:0000256" key="6">
    <source>
        <dbReference type="SAM" id="MobiDB-lite"/>
    </source>
</evidence>
<feature type="compositionally biased region" description="Acidic residues" evidence="6">
    <location>
        <begin position="227"/>
        <end position="238"/>
    </location>
</feature>
<evidence type="ECO:0000256" key="3">
    <source>
        <dbReference type="ARBA" id="ARBA00022840"/>
    </source>
</evidence>
<dbReference type="InterPro" id="IPR041569">
    <property type="entry name" value="AAA_lid_3"/>
</dbReference>
<reference evidence="8 9" key="1">
    <citation type="journal article" date="2023" name="Elife">
        <title>Identification of key yeast species and microbe-microbe interactions impacting larval growth of Drosophila in the wild.</title>
        <authorList>
            <person name="Mure A."/>
            <person name="Sugiura Y."/>
            <person name="Maeda R."/>
            <person name="Honda K."/>
            <person name="Sakurai N."/>
            <person name="Takahashi Y."/>
            <person name="Watada M."/>
            <person name="Katoh T."/>
            <person name="Gotoh A."/>
            <person name="Gotoh Y."/>
            <person name="Taniguchi I."/>
            <person name="Nakamura K."/>
            <person name="Hayashi T."/>
            <person name="Katayama T."/>
            <person name="Uemura T."/>
            <person name="Hattori Y."/>
        </authorList>
    </citation>
    <scope>NUCLEOTIDE SEQUENCE [LARGE SCALE GENOMIC DNA]</scope>
    <source>
        <strain evidence="8 9">PK-24</strain>
    </source>
</reference>
<evidence type="ECO:0000256" key="1">
    <source>
        <dbReference type="ARBA" id="ARBA00006914"/>
    </source>
</evidence>
<dbReference type="InterPro" id="IPR003593">
    <property type="entry name" value="AAA+_ATPase"/>
</dbReference>
<dbReference type="EMBL" id="BTGB01000001">
    <property type="protein sequence ID" value="GMM44781.1"/>
    <property type="molecule type" value="Genomic_DNA"/>
</dbReference>
<keyword evidence="9" id="KW-1185">Reference proteome</keyword>
<dbReference type="PANTHER" id="PTHR23069">
    <property type="entry name" value="AAA DOMAIN-CONTAINING"/>
    <property type="match status" value="1"/>
</dbReference>
<dbReference type="PROSITE" id="PS50014">
    <property type="entry name" value="BROMODOMAIN_2"/>
    <property type="match status" value="1"/>
</dbReference>
<feature type="region of interest" description="Disordered" evidence="6">
    <location>
        <begin position="1"/>
        <end position="269"/>
    </location>
</feature>
<feature type="region of interest" description="Disordered" evidence="6">
    <location>
        <begin position="292"/>
        <end position="353"/>
    </location>
</feature>
<dbReference type="CDD" id="cd19517">
    <property type="entry name" value="RecA-like_Yta7-like"/>
    <property type="match status" value="1"/>
</dbReference>
<dbReference type="Proteomes" id="UP001378960">
    <property type="component" value="Unassembled WGS sequence"/>
</dbReference>
<dbReference type="InterPro" id="IPR003959">
    <property type="entry name" value="ATPase_AAA_core"/>
</dbReference>
<dbReference type="GO" id="GO:0016887">
    <property type="term" value="F:ATP hydrolysis activity"/>
    <property type="evidence" value="ECO:0007669"/>
    <property type="project" value="InterPro"/>
</dbReference>
<evidence type="ECO:0000256" key="2">
    <source>
        <dbReference type="ARBA" id="ARBA00022741"/>
    </source>
</evidence>
<feature type="domain" description="Bromo" evidence="7">
    <location>
        <begin position="1053"/>
        <end position="1095"/>
    </location>
</feature>
<keyword evidence="3" id="KW-0067">ATP-binding</keyword>
<feature type="compositionally biased region" description="Acidic residues" evidence="6">
    <location>
        <begin position="192"/>
        <end position="206"/>
    </location>
</feature>
<protein>
    <submittedName>
        <fullName evidence="8">Yta7 protein</fullName>
    </submittedName>
</protein>
<dbReference type="Gene3D" id="1.10.8.60">
    <property type="match status" value="1"/>
</dbReference>
<evidence type="ECO:0000313" key="9">
    <source>
        <dbReference type="Proteomes" id="UP001378960"/>
    </source>
</evidence>
<dbReference type="FunFam" id="1.10.8.60:FF:000016">
    <property type="entry name" value="ATPase family AAA domain-containing protein 2B"/>
    <property type="match status" value="1"/>
</dbReference>
<feature type="compositionally biased region" description="Basic and acidic residues" evidence="6">
    <location>
        <begin position="62"/>
        <end position="85"/>
    </location>
</feature>
<accession>A0AAV5R0I2</accession>
<dbReference type="Gene3D" id="1.20.920.10">
    <property type="entry name" value="Bromodomain-like"/>
    <property type="match status" value="1"/>
</dbReference>
<feature type="compositionally biased region" description="Acidic residues" evidence="6">
    <location>
        <begin position="28"/>
        <end position="61"/>
    </location>
</feature>
<sequence>MVATRRGSPAVSTTRFTRRTRFTSAIGADEDENDDEFTNENENELDDAENNDEPSEEYEEDIHDRDVKSENGKGNNGEHTEHQEDHGEDEDEDADIRPHRTRRHKNINYNEDSYLKALDEEVKEEEEEEAKASRLSSSTNNYKNDGDDEDDYGDQYAHSNTNGRRSLRRKRSHKHEDDDDYDFNGDAIDPKIDDDEFVASDGDDDDFIGKRNKRRQRQRQNNFIVNDDYEVDENESEYENSRKSRRSTRNSRTRSHQYNMRSTRSRNSRWNELLKENENPDSPVTLEDELKDLQNDSPLNSPKRNLRNRKDVNYKLPPPYLSEAQLEELENNTQTESSPRKGRSGRYGGSTSNVSSIRRLYSTVGPFGGSDVHSLFQSNSIPSGLAVLANAESSDSDDENDLIKPTDPNDTNIITTAINPNSTNKKKNSLADTDPLGIDTNIDFSVVGGLNNYINQLKEMVTLPLLYPEVYSKFHITPPRGVLFHGPPGTGKTLMARALSASCSSQNKKITFFMRKGADCLSKWVGEAERHLRLLFEEAKQHQPSIIFFDEIDGLAPVRSSKQEQIHASIVSTLLALMDGMDNRGQVIIIGATNRPDSIDPALRRPGRFDREFYFPLPDLNARKEILNIHMRKWEDKLNDEFITELAKLTKGYGGADLRALCTESALNSIQRTYPQIYQSNEKLKINLSKIKPIASDFTKALQKIIPSSARSVNNIFEPLPDSVKPLLHNQFLEIMDKLTSLLPNEKELTLLEESKYETLNNNFQSQQIIKNFDSMRIYKPRFGIFGSKTQGLTYLSNSVLNKLEGFTVQILDLGKIFSDSSISVENVCIQLFSELKRHKPSILFIPDTFGFLSTINESLKSTIRYLIRNINNNDKVLIYCEFESNKTEQLQDYLDEIEEVFGITDDNIIMVNDPTLQERDEFFQKFWKSIYFTPNEYNDIQIRPKRKEITLEVVKDTNENDELKDKLNRDKIAKTERELAKNDMRLKNSLKVKLSGLLDIFKVRYKRFKKPIIDDSLLIHLFETDGTNVESNYQIKDDQILEISTNKLYYNMDLDVIEERLWNGYYSEPKQFLHDLSLILKDANLSNEKDRILKANEMYAHAVVGVEEIEVQFPLLAKEWKEVSKREKQRKIEYLEKSRELKALEDVNAANMTTTPPVAELEGNQVNGDVINGDEKIIEEDTTDVPAEETDNVEQVQAQSQIQPGQESNLNGDIKDVNGIRVEPVVLNEPVEKIEVELQVENLKEKDEINADVANVEKEQEEEFVIEPQYNIVNVEKVKELENLLLKKTEGFHVSKLERINSKLCNIVWNHRLSLDKGELISDLEKFILNSL</sequence>
<dbReference type="GO" id="GO:0005634">
    <property type="term" value="C:nucleus"/>
    <property type="evidence" value="ECO:0007669"/>
    <property type="project" value="TreeGrafter"/>
</dbReference>
<comment type="caution">
    <text evidence="8">The sequence shown here is derived from an EMBL/GenBank/DDBJ whole genome shotgun (WGS) entry which is preliminary data.</text>
</comment>
<evidence type="ECO:0000259" key="7">
    <source>
        <dbReference type="PROSITE" id="PS50014"/>
    </source>
</evidence>
<dbReference type="SUPFAM" id="SSF52540">
    <property type="entry name" value="P-loop containing nucleoside triphosphate hydrolases"/>
    <property type="match status" value="2"/>
</dbReference>
<gene>
    <name evidence="8" type="ORF">DAPK24_013560</name>
</gene>
<organism evidence="8 9">
    <name type="scientific">Pichia kluyveri</name>
    <name type="common">Yeast</name>
    <dbReference type="NCBI Taxonomy" id="36015"/>
    <lineage>
        <taxon>Eukaryota</taxon>
        <taxon>Fungi</taxon>
        <taxon>Dikarya</taxon>
        <taxon>Ascomycota</taxon>
        <taxon>Saccharomycotina</taxon>
        <taxon>Pichiomycetes</taxon>
        <taxon>Pichiales</taxon>
        <taxon>Pichiaceae</taxon>
        <taxon>Pichia</taxon>
    </lineage>
</organism>
<dbReference type="GO" id="GO:0045815">
    <property type="term" value="P:transcription initiation-coupled chromatin remodeling"/>
    <property type="evidence" value="ECO:0007669"/>
    <property type="project" value="TreeGrafter"/>
</dbReference>
<dbReference type="InterPro" id="IPR045199">
    <property type="entry name" value="ATAD2-like"/>
</dbReference>
<keyword evidence="2" id="KW-0547">Nucleotide-binding</keyword>
<dbReference type="Gene3D" id="3.40.50.300">
    <property type="entry name" value="P-loop containing nucleotide triphosphate hydrolases"/>
    <property type="match status" value="1"/>
</dbReference>
<dbReference type="CDD" id="cd05491">
    <property type="entry name" value="Bromo_TBP7_like"/>
    <property type="match status" value="1"/>
</dbReference>
<dbReference type="GO" id="GO:0003682">
    <property type="term" value="F:chromatin binding"/>
    <property type="evidence" value="ECO:0007669"/>
    <property type="project" value="TreeGrafter"/>
</dbReference>
<dbReference type="InterPro" id="IPR003960">
    <property type="entry name" value="ATPase_AAA_CS"/>
</dbReference>
<dbReference type="FunFam" id="3.40.50.300:FF:000061">
    <property type="entry name" value="ATPase family, AAA domain-containing 2"/>
    <property type="match status" value="1"/>
</dbReference>
<dbReference type="InterPro" id="IPR036427">
    <property type="entry name" value="Bromodomain-like_sf"/>
</dbReference>
<evidence type="ECO:0000256" key="5">
    <source>
        <dbReference type="PROSITE-ProRule" id="PRU00035"/>
    </source>
</evidence>
<dbReference type="GO" id="GO:0006334">
    <property type="term" value="P:nucleosome assembly"/>
    <property type="evidence" value="ECO:0007669"/>
    <property type="project" value="TreeGrafter"/>
</dbReference>
<comment type="similarity">
    <text evidence="1">Belongs to the AAA ATPase family.</text>
</comment>
<dbReference type="GO" id="GO:0005524">
    <property type="term" value="F:ATP binding"/>
    <property type="evidence" value="ECO:0007669"/>
    <property type="project" value="UniProtKB-KW"/>
</dbReference>
<dbReference type="Pfam" id="PF00004">
    <property type="entry name" value="AAA"/>
    <property type="match status" value="1"/>
</dbReference>
<dbReference type="SMART" id="SM00382">
    <property type="entry name" value="AAA"/>
    <property type="match status" value="1"/>
</dbReference>